<evidence type="ECO:0000259" key="1">
    <source>
        <dbReference type="PROSITE" id="PS51186"/>
    </source>
</evidence>
<feature type="domain" description="N-acetyltransferase" evidence="1">
    <location>
        <begin position="13"/>
        <end position="176"/>
    </location>
</feature>
<sequence length="191" mass="21377">MTLQTPVLETERLVLRAHSIADFDAFARLWSLPEATRFTSGKPLTGEDAWRRLAMHRGMWDLMGFGYFAVTEKATGAFLGDAGVQEARRVITPSLEDTLEAGWVFLPEVHGRGYAREAMEAVFSWCSRAHRDKAITCIIDEENAPSRKLAGRLGFVEKARTEYKDRPTIVFWRDESIGSPAASSPPIVSNM</sequence>
<dbReference type="InterPro" id="IPR016181">
    <property type="entry name" value="Acyl_CoA_acyltransferase"/>
</dbReference>
<protein>
    <submittedName>
        <fullName evidence="2">GNAT family N-acetyltransferase</fullName>
    </submittedName>
</protein>
<dbReference type="PANTHER" id="PTHR43792">
    <property type="entry name" value="GNAT FAMILY, PUTATIVE (AFU_ORTHOLOGUE AFUA_3G00765)-RELATED-RELATED"/>
    <property type="match status" value="1"/>
</dbReference>
<accession>A0ABS7R9F3</accession>
<organism evidence="2 3">
    <name type="scientific">Nitratireductor rhodophyticola</name>
    <dbReference type="NCBI Taxonomy" id="2854036"/>
    <lineage>
        <taxon>Bacteria</taxon>
        <taxon>Pseudomonadati</taxon>
        <taxon>Pseudomonadota</taxon>
        <taxon>Alphaproteobacteria</taxon>
        <taxon>Hyphomicrobiales</taxon>
        <taxon>Phyllobacteriaceae</taxon>
        <taxon>Nitratireductor</taxon>
    </lineage>
</organism>
<name>A0ABS7R9F3_9HYPH</name>
<evidence type="ECO:0000313" key="2">
    <source>
        <dbReference type="EMBL" id="MBY8916626.1"/>
    </source>
</evidence>
<keyword evidence="3" id="KW-1185">Reference proteome</keyword>
<dbReference type="EMBL" id="JAHSQO010000002">
    <property type="protein sequence ID" value="MBY8916626.1"/>
    <property type="molecule type" value="Genomic_DNA"/>
</dbReference>
<dbReference type="Pfam" id="PF13302">
    <property type="entry name" value="Acetyltransf_3"/>
    <property type="match status" value="1"/>
</dbReference>
<dbReference type="Gene3D" id="3.40.630.30">
    <property type="match status" value="1"/>
</dbReference>
<comment type="caution">
    <text evidence="2">The sequence shown here is derived from an EMBL/GenBank/DDBJ whole genome shotgun (WGS) entry which is preliminary data.</text>
</comment>
<dbReference type="RefSeq" id="WP_223005758.1">
    <property type="nucleotide sequence ID" value="NZ_JAHSQO010000002.1"/>
</dbReference>
<gene>
    <name evidence="2" type="ORF">KVG22_08510</name>
</gene>
<dbReference type="PROSITE" id="PS51186">
    <property type="entry name" value="GNAT"/>
    <property type="match status" value="1"/>
</dbReference>
<dbReference type="InterPro" id="IPR051531">
    <property type="entry name" value="N-acetyltransferase"/>
</dbReference>
<dbReference type="Proteomes" id="UP000777661">
    <property type="component" value="Unassembled WGS sequence"/>
</dbReference>
<reference evidence="2 3" key="1">
    <citation type="submission" date="2021-06" db="EMBL/GenBank/DDBJ databases">
        <title>Nitratireductor porphyridii sp. nov., isolated from a small marine red alga, Porphyridium purpureum in South Korea.</title>
        <authorList>
            <person name="Kim K.H."/>
            <person name="Kristyanto S."/>
            <person name="Jeon C.O."/>
        </authorList>
    </citation>
    <scope>NUCLEOTIDE SEQUENCE [LARGE SCALE GENOMIC DNA]</scope>
    <source>
        <strain evidence="2 3">R6</strain>
    </source>
</reference>
<evidence type="ECO:0000313" key="3">
    <source>
        <dbReference type="Proteomes" id="UP000777661"/>
    </source>
</evidence>
<dbReference type="SUPFAM" id="SSF55729">
    <property type="entry name" value="Acyl-CoA N-acyltransferases (Nat)"/>
    <property type="match status" value="1"/>
</dbReference>
<dbReference type="PANTHER" id="PTHR43792:SF16">
    <property type="entry name" value="N-ACETYLTRANSFERASE DOMAIN-CONTAINING PROTEIN"/>
    <property type="match status" value="1"/>
</dbReference>
<dbReference type="InterPro" id="IPR000182">
    <property type="entry name" value="GNAT_dom"/>
</dbReference>
<proteinExistence type="predicted"/>